<evidence type="ECO:0008006" key="4">
    <source>
        <dbReference type="Google" id="ProtNLM"/>
    </source>
</evidence>
<dbReference type="Gene3D" id="3.40.50.2000">
    <property type="entry name" value="Glycogen Phosphorylase B"/>
    <property type="match status" value="2"/>
</dbReference>
<gene>
    <name evidence="3" type="ORF">METZ01_LOCUS62305</name>
</gene>
<feature type="domain" description="Glycosyl transferase family 1" evidence="1">
    <location>
        <begin position="172"/>
        <end position="318"/>
    </location>
</feature>
<reference evidence="3" key="1">
    <citation type="submission" date="2018-05" db="EMBL/GenBank/DDBJ databases">
        <authorList>
            <person name="Lanie J.A."/>
            <person name="Ng W.-L."/>
            <person name="Kazmierczak K.M."/>
            <person name="Andrzejewski T.M."/>
            <person name="Davidsen T.M."/>
            <person name="Wayne K.J."/>
            <person name="Tettelin H."/>
            <person name="Glass J.I."/>
            <person name="Rusch D."/>
            <person name="Podicherti R."/>
            <person name="Tsui H.-C.T."/>
            <person name="Winkler M.E."/>
        </authorList>
    </citation>
    <scope>NUCLEOTIDE SEQUENCE</scope>
</reference>
<dbReference type="InterPro" id="IPR028098">
    <property type="entry name" value="Glyco_trans_4-like_N"/>
</dbReference>
<evidence type="ECO:0000259" key="2">
    <source>
        <dbReference type="Pfam" id="PF13439"/>
    </source>
</evidence>
<dbReference type="PANTHER" id="PTHR12526">
    <property type="entry name" value="GLYCOSYLTRANSFERASE"/>
    <property type="match status" value="1"/>
</dbReference>
<organism evidence="3">
    <name type="scientific">marine metagenome</name>
    <dbReference type="NCBI Taxonomy" id="408172"/>
    <lineage>
        <taxon>unclassified sequences</taxon>
        <taxon>metagenomes</taxon>
        <taxon>ecological metagenomes</taxon>
    </lineage>
</organism>
<dbReference type="SUPFAM" id="SSF53756">
    <property type="entry name" value="UDP-Glycosyltransferase/glycogen phosphorylase"/>
    <property type="match status" value="1"/>
</dbReference>
<dbReference type="AlphaFoldDB" id="A0A381T1M9"/>
<feature type="domain" description="Glycosyltransferase subfamily 4-like N-terminal" evidence="2">
    <location>
        <begin position="10"/>
        <end position="115"/>
    </location>
</feature>
<proteinExistence type="predicted"/>
<accession>A0A381T1M9</accession>
<protein>
    <recommendedName>
        <fullName evidence="4">Glycosyl transferase family 1 domain-containing protein</fullName>
    </recommendedName>
</protein>
<feature type="non-terminal residue" evidence="3">
    <location>
        <position position="1"/>
    </location>
</feature>
<evidence type="ECO:0000313" key="3">
    <source>
        <dbReference type="EMBL" id="SVA09451.1"/>
    </source>
</evidence>
<dbReference type="Pfam" id="PF13439">
    <property type="entry name" value="Glyco_transf_4"/>
    <property type="match status" value="1"/>
</dbReference>
<dbReference type="GO" id="GO:0016757">
    <property type="term" value="F:glycosyltransferase activity"/>
    <property type="evidence" value="ECO:0007669"/>
    <property type="project" value="InterPro"/>
</dbReference>
<dbReference type="InterPro" id="IPR001296">
    <property type="entry name" value="Glyco_trans_1"/>
</dbReference>
<dbReference type="PANTHER" id="PTHR12526:SF630">
    <property type="entry name" value="GLYCOSYLTRANSFERASE"/>
    <property type="match status" value="1"/>
</dbReference>
<evidence type="ECO:0000259" key="1">
    <source>
        <dbReference type="Pfam" id="PF00534"/>
    </source>
</evidence>
<sequence length="358" mass="39474">VIRSLHQAGPAVGTRHTVWVHREYAETRAPALDYRRTGFIASDSPSHIAIFFSSALAFFSLRKLLRQESFDVIHAHTRGGLIVALLAGLFLGRRVLFTNHSYASRAWFYRWAARRDWMTTVVLNPNMAAHYGLEVGPPRCSIIFSGCADRFLQEPLTANTWPSADPLAKLRFVGMGTLVRWKCWHHPVAALARLPAELKARVEFHLWGPEQGDPDSQAFAAQLRESIEQHGLQETVLLRGVTNQVTDALRDGHFVIVASENEPCSVSLMEALALGLPALAARSGGNVDIVQDGTTGLLYETGSIDGLRDQIAAILNGDFTPAPPGEIRESVRGWAASEMAAKYNHVYRQMAKRNGDAS</sequence>
<name>A0A381T1M9_9ZZZZ</name>
<dbReference type="EMBL" id="UINC01003812">
    <property type="protein sequence ID" value="SVA09451.1"/>
    <property type="molecule type" value="Genomic_DNA"/>
</dbReference>
<dbReference type="Pfam" id="PF00534">
    <property type="entry name" value="Glycos_transf_1"/>
    <property type="match status" value="1"/>
</dbReference>